<reference evidence="2" key="1">
    <citation type="submission" date="2023-07" db="EMBL/GenBank/DDBJ databases">
        <authorList>
            <consortium name="AG Swart"/>
            <person name="Singh M."/>
            <person name="Singh A."/>
            <person name="Seah K."/>
            <person name="Emmerich C."/>
        </authorList>
    </citation>
    <scope>NUCLEOTIDE SEQUENCE</scope>
    <source>
        <strain evidence="2">DP1</strain>
    </source>
</reference>
<evidence type="ECO:0000256" key="1">
    <source>
        <dbReference type="SAM" id="Coils"/>
    </source>
</evidence>
<organism evidence="2 3">
    <name type="scientific">Euplotes crassus</name>
    <dbReference type="NCBI Taxonomy" id="5936"/>
    <lineage>
        <taxon>Eukaryota</taxon>
        <taxon>Sar</taxon>
        <taxon>Alveolata</taxon>
        <taxon>Ciliophora</taxon>
        <taxon>Intramacronucleata</taxon>
        <taxon>Spirotrichea</taxon>
        <taxon>Hypotrichia</taxon>
        <taxon>Euplotida</taxon>
        <taxon>Euplotidae</taxon>
        <taxon>Moneuplotes</taxon>
    </lineage>
</organism>
<dbReference type="Proteomes" id="UP001295684">
    <property type="component" value="Unassembled WGS sequence"/>
</dbReference>
<gene>
    <name evidence="2" type="ORF">ECRASSUSDP1_LOCUS27622</name>
</gene>
<keyword evidence="3" id="KW-1185">Reference proteome</keyword>
<accession>A0AAD1Y6G1</accession>
<feature type="coiled-coil region" evidence="1">
    <location>
        <begin position="39"/>
        <end position="66"/>
    </location>
</feature>
<dbReference type="EMBL" id="CAMPGE010028504">
    <property type="protein sequence ID" value="CAI2386023.1"/>
    <property type="molecule type" value="Genomic_DNA"/>
</dbReference>
<dbReference type="AlphaFoldDB" id="A0AAD1Y6G1"/>
<evidence type="ECO:0000313" key="2">
    <source>
        <dbReference type="EMBL" id="CAI2386023.1"/>
    </source>
</evidence>
<sequence>MEILDKEPLNVGLYLLENYEKIDNRELRLQKQTRIAKIIQNRKGQIDYLESKARALQQKNTEMETTKNSMMNLPDFVERKLTGLQFGIRKMLLKKKKKILQGELENSKKSDQ</sequence>
<evidence type="ECO:0000313" key="3">
    <source>
        <dbReference type="Proteomes" id="UP001295684"/>
    </source>
</evidence>
<keyword evidence="1" id="KW-0175">Coiled coil</keyword>
<comment type="caution">
    <text evidence="2">The sequence shown here is derived from an EMBL/GenBank/DDBJ whole genome shotgun (WGS) entry which is preliminary data.</text>
</comment>
<protein>
    <submittedName>
        <fullName evidence="2">Uncharacterized protein</fullName>
    </submittedName>
</protein>
<proteinExistence type="predicted"/>
<name>A0AAD1Y6G1_EUPCR</name>